<dbReference type="InterPro" id="IPR004860">
    <property type="entry name" value="LAGLIDADG_dom"/>
</dbReference>
<dbReference type="EMBL" id="MG602719">
    <property type="protein sequence ID" value="AWA82210.1"/>
    <property type="molecule type" value="Genomic_DNA"/>
</dbReference>
<dbReference type="AlphaFoldDB" id="A0A2U3TMN4"/>
<dbReference type="Pfam" id="PF03161">
    <property type="entry name" value="LAGLIDADG_2"/>
    <property type="match status" value="1"/>
</dbReference>
<geneLocation type="mitochondrion" evidence="3"/>
<evidence type="ECO:0000259" key="2">
    <source>
        <dbReference type="Pfam" id="PF03161"/>
    </source>
</evidence>
<dbReference type="InterPro" id="IPR027434">
    <property type="entry name" value="Homing_endonucl"/>
</dbReference>
<reference evidence="3" key="1">
    <citation type="journal article" date="2018" name="Int. J. Biol. Macromol.">
        <title>Characterization of the mitochondrial genomes of three species in the ectomycorrhizal genus Cantharellus and phylogeny of Agaricomycetes.</title>
        <authorList>
            <person name="Li Q."/>
            <person name="Liao M."/>
            <person name="Yang M."/>
            <person name="Xiong C."/>
            <person name="Jin X."/>
            <person name="Chen Z."/>
            <person name="Huang W."/>
        </authorList>
    </citation>
    <scope>NUCLEOTIDE SEQUENCE</scope>
    <source>
        <strain evidence="3">S144</strain>
    </source>
</reference>
<protein>
    <recommendedName>
        <fullName evidence="2">Homing endonuclease LAGLIDADG domain-containing protein</fullName>
    </recommendedName>
</protein>
<sequence length="129" mass="15028">MNLTIKPLNKSNLEMVNKNAKLKVNRHLSKKERADIKITQFTTDILIGLLLSDLHISLRSLNQNPRLFFAQSGKPEKFEFFMNVFKLLSEFCTKNLEPKTRIWKDKRTGEVYSSISFATLQLPCFKVLH</sequence>
<organism evidence="3">
    <name type="scientific">Cantharellus lutescens</name>
    <dbReference type="NCBI Taxonomy" id="104198"/>
    <lineage>
        <taxon>Eukaryota</taxon>
        <taxon>Fungi</taxon>
        <taxon>Dikarya</taxon>
        <taxon>Basidiomycota</taxon>
        <taxon>Agaricomycotina</taxon>
        <taxon>Agaricomycetes</taxon>
        <taxon>Cantharellales</taxon>
        <taxon>Hydnaceae</taxon>
        <taxon>Cantharellus</taxon>
    </lineage>
</organism>
<feature type="domain" description="Homing endonuclease LAGLIDADG" evidence="2">
    <location>
        <begin position="44"/>
        <end position="129"/>
    </location>
</feature>
<dbReference type="GeneID" id="36938725"/>
<evidence type="ECO:0000256" key="1">
    <source>
        <dbReference type="ARBA" id="ARBA00002670"/>
    </source>
</evidence>
<dbReference type="Gene3D" id="3.10.28.10">
    <property type="entry name" value="Homing endonucleases"/>
    <property type="match status" value="1"/>
</dbReference>
<name>A0A2U3TMN4_9AGAM</name>
<dbReference type="RefSeq" id="YP_009486086.1">
    <property type="nucleotide sequence ID" value="NC_037757.1"/>
</dbReference>
<dbReference type="GO" id="GO:0004519">
    <property type="term" value="F:endonuclease activity"/>
    <property type="evidence" value="ECO:0007669"/>
    <property type="project" value="InterPro"/>
</dbReference>
<accession>A0A2U3TMN4</accession>
<gene>
    <name evidence="3" type="primary">orf129</name>
</gene>
<dbReference type="SUPFAM" id="SSF55608">
    <property type="entry name" value="Homing endonucleases"/>
    <property type="match status" value="1"/>
</dbReference>
<comment type="function">
    <text evidence="1">Mitochondrial DNA endonuclease involved in intron homing.</text>
</comment>
<keyword evidence="3" id="KW-0496">Mitochondrion</keyword>
<evidence type="ECO:0000313" key="3">
    <source>
        <dbReference type="EMBL" id="AWA82210.1"/>
    </source>
</evidence>
<proteinExistence type="predicted"/>